<comment type="caution">
    <text evidence="2">The sequence shown here is derived from an EMBL/GenBank/DDBJ whole genome shotgun (WGS) entry which is preliminary data.</text>
</comment>
<feature type="compositionally biased region" description="Basic and acidic residues" evidence="1">
    <location>
        <begin position="226"/>
        <end position="235"/>
    </location>
</feature>
<evidence type="ECO:0000313" key="2">
    <source>
        <dbReference type="EMBL" id="KOG88966.1"/>
    </source>
</evidence>
<dbReference type="Proteomes" id="UP000037020">
    <property type="component" value="Unassembled WGS sequence"/>
</dbReference>
<organism evidence="2 3">
    <name type="scientific">Streptomyces varsoviensis</name>
    <dbReference type="NCBI Taxonomy" id="67373"/>
    <lineage>
        <taxon>Bacteria</taxon>
        <taxon>Bacillati</taxon>
        <taxon>Actinomycetota</taxon>
        <taxon>Actinomycetes</taxon>
        <taxon>Kitasatosporales</taxon>
        <taxon>Streptomycetaceae</taxon>
        <taxon>Streptomyces</taxon>
    </lineage>
</organism>
<dbReference type="EMBL" id="LGUT01001420">
    <property type="protein sequence ID" value="KOG88966.1"/>
    <property type="molecule type" value="Genomic_DNA"/>
</dbReference>
<feature type="compositionally biased region" description="Basic and acidic residues" evidence="1">
    <location>
        <begin position="198"/>
        <end position="217"/>
    </location>
</feature>
<feature type="compositionally biased region" description="Basic and acidic residues" evidence="1">
    <location>
        <begin position="58"/>
        <end position="68"/>
    </location>
</feature>
<feature type="non-terminal residue" evidence="2">
    <location>
        <position position="701"/>
    </location>
</feature>
<reference evidence="2 3" key="1">
    <citation type="submission" date="2015-07" db="EMBL/GenBank/DDBJ databases">
        <authorList>
            <person name="Ju K.-S."/>
            <person name="Doroghazi J.R."/>
            <person name="Metcalf W.W."/>
        </authorList>
    </citation>
    <scope>NUCLEOTIDE SEQUENCE [LARGE SCALE GENOMIC DNA]</scope>
    <source>
        <strain evidence="2 3">NRRL B-3589</strain>
    </source>
</reference>
<proteinExistence type="predicted"/>
<accession>A0ABR5J673</accession>
<feature type="region of interest" description="Disordered" evidence="1">
    <location>
        <begin position="36"/>
        <end position="118"/>
    </location>
</feature>
<evidence type="ECO:0000313" key="3">
    <source>
        <dbReference type="Proteomes" id="UP000037020"/>
    </source>
</evidence>
<feature type="region of interest" description="Disordered" evidence="1">
    <location>
        <begin position="1"/>
        <end position="24"/>
    </location>
</feature>
<gene>
    <name evidence="2" type="ORF">ADK38_16850</name>
</gene>
<feature type="compositionally biased region" description="Low complexity" evidence="1">
    <location>
        <begin position="84"/>
        <end position="94"/>
    </location>
</feature>
<name>A0ABR5J673_9ACTN</name>
<protein>
    <submittedName>
        <fullName evidence="2">Uncharacterized protein</fullName>
    </submittedName>
</protein>
<feature type="region of interest" description="Disordered" evidence="1">
    <location>
        <begin position="576"/>
        <end position="599"/>
    </location>
</feature>
<feature type="non-terminal residue" evidence="2">
    <location>
        <position position="1"/>
    </location>
</feature>
<keyword evidence="3" id="KW-1185">Reference proteome</keyword>
<feature type="region of interest" description="Disordered" evidence="1">
    <location>
        <begin position="169"/>
        <end position="314"/>
    </location>
</feature>
<evidence type="ECO:0000256" key="1">
    <source>
        <dbReference type="SAM" id="MobiDB-lite"/>
    </source>
</evidence>
<feature type="region of interest" description="Disordered" evidence="1">
    <location>
        <begin position="512"/>
        <end position="558"/>
    </location>
</feature>
<sequence length="701" mass="75788">LATREEHHAKLHQDLADHARDRTKAERRLARAWTAAHDTLRYHGLPEADRQGPPPKPWDPELKDDHETPPVPEAAPGYPHPDEATAAGEAQQTQLTSVAEVEKETAPWLPGTPGERDPLLTAETLTEAAARERDKAAAFARQWRLEDARYRKALTEARTAREEWLAADEKARAATGAPGEPKGGARDALRTADGAYAKAREKLETRHGAVVRARERFLAAQKSARRSGEPDHRPWYPEADPETYERATDDDPAPDPYTVLDKDGDGEPLSLTGPDGTTVLDLVEPPSSKQETGAEGDSTGQGAARHDPDTGTGFHRSLLHALRRADPEKFAALRAGQDAQAVGDVTTPALITPAEITPVEIAALKNKLAAQLSADKDELAGFLAVDDWDRFTADDLAEAGIQLDSAQRQEFETWQRLPKDVTLTADQRLALARKELLRAGDDRIGYRKDTGWNHAGGDLLPLLAARALGVPVTVVRGDLGFQKFLPHGTEGAKEAQPERGGVVLHVKDDTYRSAVPRPDAQEAQSTDDATEPASLEGTTTLVLPDGSRHTLNPVTGPGSRFAESLAASMKAVEKAGGKEAEAATRHGVPRGDEKREAAGVRDRLARELEQPRFPDLGDELLFQHPFTQADLDEAGVRLAPGQRAEYVRDGRLPSSVSLTTAQREALGRRMFPAADDEFTPEELAAAGLPPGPLTPAALTDG</sequence>
<feature type="compositionally biased region" description="Basic and acidic residues" evidence="1">
    <location>
        <begin position="38"/>
        <end position="50"/>
    </location>
</feature>